<organism evidence="4 5">
    <name type="scientific">Fenollaria massiliensis</name>
    <dbReference type="NCBI Taxonomy" id="938288"/>
    <lineage>
        <taxon>Bacteria</taxon>
        <taxon>Bacillati</taxon>
        <taxon>Bacillota</taxon>
        <taxon>Clostridia</taxon>
        <taxon>Eubacteriales</taxon>
        <taxon>Fenollaria</taxon>
    </lineage>
</organism>
<evidence type="ECO:0000256" key="1">
    <source>
        <dbReference type="ARBA" id="ARBA00008720"/>
    </source>
</evidence>
<dbReference type="HAMAP" id="MF_00245">
    <property type="entry name" value="UPF0122"/>
    <property type="match status" value="1"/>
</dbReference>
<evidence type="ECO:0000256" key="2">
    <source>
        <dbReference type="ARBA" id="ARBA00024764"/>
    </source>
</evidence>
<protein>
    <recommendedName>
        <fullName evidence="3">UPF0122 protein M1R53_03190</fullName>
    </recommendedName>
</protein>
<sequence length="117" mass="13688">MKVLDDYIYIGRLLDFYGSLLTESESKSVDYYYNEDYSLTEIAELLSISRQAVSLNIKRAIDKLKSFEDALKLIEKFEKKKEDKEKLEIIFKGLSSCDDIDEIKGRIKEAEEIIKEM</sequence>
<dbReference type="Gene3D" id="1.10.10.10">
    <property type="entry name" value="Winged helix-like DNA-binding domain superfamily/Winged helix DNA-binding domain"/>
    <property type="match status" value="1"/>
</dbReference>
<dbReference type="InterPro" id="IPR013324">
    <property type="entry name" value="RNA_pol_sigma_r3/r4-like"/>
</dbReference>
<dbReference type="PANTHER" id="PTHR40083">
    <property type="entry name" value="UPF0122 PROTEIN CBO2450/CLC_2298"/>
    <property type="match status" value="1"/>
</dbReference>
<dbReference type="InterPro" id="IPR036388">
    <property type="entry name" value="WH-like_DNA-bd_sf"/>
</dbReference>
<keyword evidence="4" id="KW-0238">DNA-binding</keyword>
<evidence type="ECO:0000313" key="5">
    <source>
        <dbReference type="Proteomes" id="UP000831151"/>
    </source>
</evidence>
<dbReference type="RefSeq" id="WP_070598715.1">
    <property type="nucleotide sequence ID" value="NZ_CP096649.1"/>
</dbReference>
<proteinExistence type="inferred from homology"/>
<dbReference type="Pfam" id="PF04297">
    <property type="entry name" value="UPF0122"/>
    <property type="match status" value="1"/>
</dbReference>
<name>A0A9E7IWB2_9FIRM</name>
<dbReference type="EMBL" id="CP096649">
    <property type="protein sequence ID" value="UQK59664.1"/>
    <property type="molecule type" value="Genomic_DNA"/>
</dbReference>
<dbReference type="PANTHER" id="PTHR40083:SF1">
    <property type="entry name" value="UPF0122 PROTEIN YLXM"/>
    <property type="match status" value="1"/>
</dbReference>
<gene>
    <name evidence="4" type="ORF">M1R53_03190</name>
</gene>
<reference evidence="4" key="1">
    <citation type="submission" date="2022-04" db="EMBL/GenBank/DDBJ databases">
        <title>Complete genome sequences of Ezakiella coagulans and Fenollaria massiliensis.</title>
        <authorList>
            <person name="France M.T."/>
            <person name="Clifford J."/>
            <person name="Narina S."/>
            <person name="Rutt L."/>
            <person name="Ravel J."/>
        </authorList>
    </citation>
    <scope>NUCLEOTIDE SEQUENCE</scope>
    <source>
        <strain evidence="4">C0061C2</strain>
    </source>
</reference>
<dbReference type="KEGG" id="fms:M1R53_03190"/>
<dbReference type="GO" id="GO:0003677">
    <property type="term" value="F:DNA binding"/>
    <property type="evidence" value="ECO:0007669"/>
    <property type="project" value="UniProtKB-KW"/>
</dbReference>
<dbReference type="SUPFAM" id="SSF88659">
    <property type="entry name" value="Sigma3 and sigma4 domains of RNA polymerase sigma factors"/>
    <property type="match status" value="1"/>
</dbReference>
<dbReference type="InterPro" id="IPR007394">
    <property type="entry name" value="UPF0122"/>
</dbReference>
<dbReference type="Proteomes" id="UP000831151">
    <property type="component" value="Chromosome"/>
</dbReference>
<comment type="function">
    <text evidence="2 3">Might take part in the signal recognition particle (SRP) pathway. This is inferred from the conservation of its genetic proximity to ftsY/ffh. May be a regulatory protein.</text>
</comment>
<comment type="similarity">
    <text evidence="1 3">Belongs to the UPF0122 family.</text>
</comment>
<evidence type="ECO:0000313" key="4">
    <source>
        <dbReference type="EMBL" id="UQK59664.1"/>
    </source>
</evidence>
<dbReference type="AlphaFoldDB" id="A0A9E7IWB2"/>
<evidence type="ECO:0000256" key="3">
    <source>
        <dbReference type="HAMAP-Rule" id="MF_00245"/>
    </source>
</evidence>
<accession>A0A9E7IWB2</accession>
<keyword evidence="5" id="KW-1185">Reference proteome</keyword>